<keyword evidence="3" id="KW-1185">Reference proteome</keyword>
<dbReference type="EMBL" id="RWGY01000011">
    <property type="protein sequence ID" value="TVU31946.1"/>
    <property type="molecule type" value="Genomic_DNA"/>
</dbReference>
<reference evidence="2 3" key="1">
    <citation type="journal article" date="2019" name="Sci. Rep.">
        <title>A high-quality genome of Eragrostis curvula grass provides insights into Poaceae evolution and supports new strategies to enhance forage quality.</title>
        <authorList>
            <person name="Carballo J."/>
            <person name="Santos B.A.C.M."/>
            <person name="Zappacosta D."/>
            <person name="Garbus I."/>
            <person name="Selva J.P."/>
            <person name="Gallo C.A."/>
            <person name="Diaz A."/>
            <person name="Albertini E."/>
            <person name="Caccamo M."/>
            <person name="Echenique V."/>
        </authorList>
    </citation>
    <scope>NUCLEOTIDE SEQUENCE [LARGE SCALE GENOMIC DNA]</scope>
    <source>
        <strain evidence="3">cv. Victoria</strain>
        <tissue evidence="2">Leaf</tissue>
    </source>
</reference>
<name>A0A5J9V7N2_9POAL</name>
<feature type="non-terminal residue" evidence="2">
    <location>
        <position position="194"/>
    </location>
</feature>
<accession>A0A5J9V7N2</accession>
<evidence type="ECO:0000256" key="1">
    <source>
        <dbReference type="SAM" id="MobiDB-lite"/>
    </source>
</evidence>
<organism evidence="2 3">
    <name type="scientific">Eragrostis curvula</name>
    <name type="common">weeping love grass</name>
    <dbReference type="NCBI Taxonomy" id="38414"/>
    <lineage>
        <taxon>Eukaryota</taxon>
        <taxon>Viridiplantae</taxon>
        <taxon>Streptophyta</taxon>
        <taxon>Embryophyta</taxon>
        <taxon>Tracheophyta</taxon>
        <taxon>Spermatophyta</taxon>
        <taxon>Magnoliopsida</taxon>
        <taxon>Liliopsida</taxon>
        <taxon>Poales</taxon>
        <taxon>Poaceae</taxon>
        <taxon>PACMAD clade</taxon>
        <taxon>Chloridoideae</taxon>
        <taxon>Eragrostideae</taxon>
        <taxon>Eragrostidinae</taxon>
        <taxon>Eragrostis</taxon>
    </lineage>
</organism>
<feature type="compositionally biased region" description="Low complexity" evidence="1">
    <location>
        <begin position="70"/>
        <end position="81"/>
    </location>
</feature>
<feature type="compositionally biased region" description="Low complexity" evidence="1">
    <location>
        <begin position="121"/>
        <end position="137"/>
    </location>
</feature>
<gene>
    <name evidence="2" type="ORF">EJB05_23658</name>
</gene>
<sequence>MVHVRVDDPFVHWCSSGCLPPGRGVILMTRPGKTSSESWTCGLRSRMSGSPHRALMLCSVSPRRPRRSPRTAASPAAAAREPPARRLRAPHPRRPETPPPAPAAAQARNSTSPRRRLPLPSTTAALRPSSRSSAAAADEQQRVETHLCSVLRCVCSRLCCYALLCLAVVCSSERQEVYIDVTTMDPFITTYSIA</sequence>
<feature type="region of interest" description="Disordered" evidence="1">
    <location>
        <begin position="58"/>
        <end position="138"/>
    </location>
</feature>
<dbReference type="Proteomes" id="UP000324897">
    <property type="component" value="Chromosome 1"/>
</dbReference>
<dbReference type="AlphaFoldDB" id="A0A5J9V7N2"/>
<evidence type="ECO:0000313" key="2">
    <source>
        <dbReference type="EMBL" id="TVU31946.1"/>
    </source>
</evidence>
<protein>
    <submittedName>
        <fullName evidence="2">Uncharacterized protein</fullName>
    </submittedName>
</protein>
<dbReference type="Gramene" id="TVU31946">
    <property type="protein sequence ID" value="TVU31946"/>
    <property type="gene ID" value="EJB05_23658"/>
</dbReference>
<feature type="non-terminal residue" evidence="2">
    <location>
        <position position="1"/>
    </location>
</feature>
<proteinExistence type="predicted"/>
<comment type="caution">
    <text evidence="2">The sequence shown here is derived from an EMBL/GenBank/DDBJ whole genome shotgun (WGS) entry which is preliminary data.</text>
</comment>
<evidence type="ECO:0000313" key="3">
    <source>
        <dbReference type="Proteomes" id="UP000324897"/>
    </source>
</evidence>